<dbReference type="RefSeq" id="WP_094944563.1">
    <property type="nucleotide sequence ID" value="NZ_NOKQ01000342.1"/>
</dbReference>
<dbReference type="SUPFAM" id="SSF159234">
    <property type="entry name" value="FomD-like"/>
    <property type="match status" value="1"/>
</dbReference>
<dbReference type="InterPro" id="IPR035930">
    <property type="entry name" value="FomD-like_sf"/>
</dbReference>
<keyword evidence="3" id="KW-1185">Reference proteome</keyword>
<dbReference type="Proteomes" id="UP000217065">
    <property type="component" value="Unassembled WGS sequence"/>
</dbReference>
<dbReference type="PANTHER" id="PTHR41271">
    <property type="entry name" value="DUF402 DOMAIN-CONTAINING PROTEIN"/>
    <property type="match status" value="1"/>
</dbReference>
<accession>A0A264W001</accession>
<gene>
    <name evidence="2" type="ORF">CF394_14480</name>
</gene>
<evidence type="ECO:0000259" key="1">
    <source>
        <dbReference type="Pfam" id="PF04167"/>
    </source>
</evidence>
<dbReference type="Pfam" id="PF04167">
    <property type="entry name" value="DUF402"/>
    <property type="match status" value="1"/>
</dbReference>
<dbReference type="InterPro" id="IPR007295">
    <property type="entry name" value="DUF402"/>
</dbReference>
<sequence>MTVRRYGSRSDWKRILKRNYQEMNVHCKEFEGVISYLEMHEVTHPLDVNYPHQSIRIVDNGYSWLQHFPLNKNHAVTTMFDDAGQVIQTYIDICLQNGGDENGPWWDDLYLDIIVFPTGEVLLQDEDELEEALSNGTISENDYRLAWKEVSLIREALAKDTFSLLRLAQQHRQLLLSTSKDIDSN</sequence>
<reference evidence="2 3" key="1">
    <citation type="submission" date="2017-07" db="EMBL/GenBank/DDBJ databases">
        <title>Tetzosporium hominis gen.nov. sp.nov.</title>
        <authorList>
            <person name="Tetz G."/>
            <person name="Tetz V."/>
        </authorList>
    </citation>
    <scope>NUCLEOTIDE SEQUENCE [LARGE SCALE GENOMIC DNA]</scope>
    <source>
        <strain evidence="2 3">VT-49</strain>
    </source>
</reference>
<comment type="caution">
    <text evidence="2">The sequence shown here is derived from an EMBL/GenBank/DDBJ whole genome shotgun (WGS) entry which is preliminary data.</text>
</comment>
<evidence type="ECO:0000313" key="3">
    <source>
        <dbReference type="Proteomes" id="UP000217065"/>
    </source>
</evidence>
<dbReference type="EMBL" id="NOKQ01000342">
    <property type="protein sequence ID" value="OZS76891.1"/>
    <property type="molecule type" value="Genomic_DNA"/>
</dbReference>
<organism evidence="2 3">
    <name type="scientific">Tetzosporium hominis</name>
    <dbReference type="NCBI Taxonomy" id="2020506"/>
    <lineage>
        <taxon>Bacteria</taxon>
        <taxon>Bacillati</taxon>
        <taxon>Bacillota</taxon>
        <taxon>Bacilli</taxon>
        <taxon>Bacillales</taxon>
        <taxon>Caryophanaceae</taxon>
        <taxon>Tetzosporium</taxon>
    </lineage>
</organism>
<proteinExistence type="predicted"/>
<dbReference type="OrthoDB" id="2002222at2"/>
<dbReference type="Gene3D" id="2.40.380.10">
    <property type="entry name" value="FomD-like"/>
    <property type="match status" value="1"/>
</dbReference>
<dbReference type="PANTHER" id="PTHR41271:SF1">
    <property type="entry name" value="DUF402 DOMAIN-CONTAINING PROTEIN"/>
    <property type="match status" value="1"/>
</dbReference>
<feature type="domain" description="DUF402" evidence="1">
    <location>
        <begin position="65"/>
        <end position="160"/>
    </location>
</feature>
<dbReference type="AlphaFoldDB" id="A0A264W001"/>
<evidence type="ECO:0000313" key="2">
    <source>
        <dbReference type="EMBL" id="OZS76891.1"/>
    </source>
</evidence>
<protein>
    <recommendedName>
        <fullName evidence="1">DUF402 domain-containing protein</fullName>
    </recommendedName>
</protein>
<name>A0A264W001_9BACL</name>